<dbReference type="AlphaFoldDB" id="A0A183I2M6"/>
<keyword evidence="4" id="KW-1185">Reference proteome</keyword>
<protein>
    <submittedName>
        <fullName evidence="5">Secreted protein</fullName>
    </submittedName>
</protein>
<proteinExistence type="predicted"/>
<feature type="signal peptide" evidence="2">
    <location>
        <begin position="1"/>
        <end position="18"/>
    </location>
</feature>
<dbReference type="Proteomes" id="UP000267606">
    <property type="component" value="Unassembled WGS sequence"/>
</dbReference>
<feature type="chain" id="PRO_5044552745" evidence="2">
    <location>
        <begin position="19"/>
        <end position="50"/>
    </location>
</feature>
<organism evidence="5">
    <name type="scientific">Onchocerca flexuosa</name>
    <dbReference type="NCBI Taxonomy" id="387005"/>
    <lineage>
        <taxon>Eukaryota</taxon>
        <taxon>Metazoa</taxon>
        <taxon>Ecdysozoa</taxon>
        <taxon>Nematoda</taxon>
        <taxon>Chromadorea</taxon>
        <taxon>Rhabditida</taxon>
        <taxon>Spirurina</taxon>
        <taxon>Spiruromorpha</taxon>
        <taxon>Filarioidea</taxon>
        <taxon>Onchocercidae</taxon>
        <taxon>Onchocerca</taxon>
    </lineage>
</organism>
<evidence type="ECO:0000256" key="1">
    <source>
        <dbReference type="SAM" id="MobiDB-lite"/>
    </source>
</evidence>
<keyword evidence="2" id="KW-0732">Signal</keyword>
<name>A0A183I2M6_9BILA</name>
<evidence type="ECO:0000313" key="5">
    <source>
        <dbReference type="WBParaSite" id="OFLC_0001398901-mRNA-1"/>
    </source>
</evidence>
<feature type="region of interest" description="Disordered" evidence="1">
    <location>
        <begin position="26"/>
        <end position="50"/>
    </location>
</feature>
<evidence type="ECO:0000256" key="2">
    <source>
        <dbReference type="SAM" id="SignalP"/>
    </source>
</evidence>
<feature type="compositionally biased region" description="Pro residues" evidence="1">
    <location>
        <begin position="29"/>
        <end position="50"/>
    </location>
</feature>
<reference evidence="5" key="1">
    <citation type="submission" date="2016-06" db="UniProtKB">
        <authorList>
            <consortium name="WormBaseParasite"/>
        </authorList>
    </citation>
    <scope>IDENTIFICATION</scope>
</reference>
<sequence length="50" mass="5111">MVYVITLLAATQLPVAYACIASPQVITPAPTPTTTPTPTRPPTPTPVPPG</sequence>
<gene>
    <name evidence="3" type="ORF">OFLC_LOCUS13988</name>
</gene>
<dbReference type="WBParaSite" id="OFLC_0001398901-mRNA-1">
    <property type="protein sequence ID" value="OFLC_0001398901-mRNA-1"/>
    <property type="gene ID" value="OFLC_0001398901"/>
</dbReference>
<dbReference type="EMBL" id="UZAJ01040519">
    <property type="protein sequence ID" value="VDP15195.1"/>
    <property type="molecule type" value="Genomic_DNA"/>
</dbReference>
<accession>A0A183I2M6</accession>
<evidence type="ECO:0000313" key="4">
    <source>
        <dbReference type="Proteomes" id="UP000267606"/>
    </source>
</evidence>
<reference evidence="3 4" key="2">
    <citation type="submission" date="2018-11" db="EMBL/GenBank/DDBJ databases">
        <authorList>
            <consortium name="Pathogen Informatics"/>
        </authorList>
    </citation>
    <scope>NUCLEOTIDE SEQUENCE [LARGE SCALE GENOMIC DNA]</scope>
</reference>
<evidence type="ECO:0000313" key="3">
    <source>
        <dbReference type="EMBL" id="VDP15195.1"/>
    </source>
</evidence>